<keyword evidence="2 7" id="KW-0813">Transport</keyword>
<reference evidence="10 11" key="1">
    <citation type="submission" date="2011-10" db="EMBL/GenBank/DDBJ databases">
        <title>The Genome Sequence of Prevotella histicola F0411.</title>
        <authorList>
            <consortium name="The Broad Institute Genome Sequencing Platform"/>
            <person name="Earl A."/>
            <person name="Ward D."/>
            <person name="Feldgarden M."/>
            <person name="Gevers D."/>
            <person name="Izard J."/>
            <person name="Ganesan A."/>
            <person name="Blanton J.M."/>
            <person name="Baranova O.V."/>
            <person name="Tanner A.C."/>
            <person name="Mathney J.M.J."/>
            <person name="Dewhirst F.E."/>
            <person name="Young S.K."/>
            <person name="Zeng Q."/>
            <person name="Gargeya S."/>
            <person name="Fitzgerald M."/>
            <person name="Haas B."/>
            <person name="Abouelleil A."/>
            <person name="Alvarado L."/>
            <person name="Arachchi H.M."/>
            <person name="Berlin A."/>
            <person name="Brown A."/>
            <person name="Chapman S.B."/>
            <person name="Chen Z."/>
            <person name="Dunbar C."/>
            <person name="Freedman E."/>
            <person name="Gearin G."/>
            <person name="Gellesch M."/>
            <person name="Goldberg J."/>
            <person name="Griggs A."/>
            <person name="Gujja S."/>
            <person name="Heiman D."/>
            <person name="Howarth C."/>
            <person name="Larson L."/>
            <person name="Lui A."/>
            <person name="MacDonald P.J.P."/>
            <person name="Montmayeur A."/>
            <person name="Murphy C."/>
            <person name="Neiman D."/>
            <person name="Pearson M."/>
            <person name="Priest M."/>
            <person name="Roberts A."/>
            <person name="Saif S."/>
            <person name="Shea T."/>
            <person name="Shenoy N."/>
            <person name="Sisk P."/>
            <person name="Stolte C."/>
            <person name="Sykes S."/>
            <person name="Wortman J."/>
            <person name="Nusbaum C."/>
            <person name="Birren B."/>
        </authorList>
    </citation>
    <scope>NUCLEOTIDE SEQUENCE [LARGE SCALE GENOMIC DNA]</scope>
    <source>
        <strain evidence="10 11">F0411</strain>
    </source>
</reference>
<protein>
    <recommendedName>
        <fullName evidence="9">TonB-dependent receptor plug domain-containing protein</fullName>
    </recommendedName>
</protein>
<dbReference type="RefSeq" id="WP_008824300.1">
    <property type="nucleotide sequence ID" value="NZ_JH376768.1"/>
</dbReference>
<accession>G6AJX3</accession>
<evidence type="ECO:0000256" key="4">
    <source>
        <dbReference type="ARBA" id="ARBA00022692"/>
    </source>
</evidence>
<evidence type="ECO:0000256" key="2">
    <source>
        <dbReference type="ARBA" id="ARBA00022448"/>
    </source>
</evidence>
<dbReference type="PATRIC" id="fig|857291.3.peg.2399"/>
<dbReference type="SUPFAM" id="SSF49464">
    <property type="entry name" value="Carboxypeptidase regulatory domain-like"/>
    <property type="match status" value="1"/>
</dbReference>
<feature type="domain" description="TonB-dependent receptor plug" evidence="9">
    <location>
        <begin position="112"/>
        <end position="238"/>
    </location>
</feature>
<comment type="subcellular location">
    <subcellularLocation>
        <location evidence="1 7">Cell outer membrane</location>
        <topology evidence="1 7">Multi-pass membrane protein</topology>
    </subcellularLocation>
</comment>
<keyword evidence="6 7" id="KW-0998">Cell outer membrane</keyword>
<dbReference type="GeneID" id="66732329"/>
<comment type="similarity">
    <text evidence="7">Belongs to the TonB-dependent receptor family.</text>
</comment>
<keyword evidence="8" id="KW-0732">Signal</keyword>
<keyword evidence="4 7" id="KW-0812">Transmembrane</keyword>
<dbReference type="HOGENOM" id="CLU_004317_0_2_10"/>
<dbReference type="PROSITE" id="PS52016">
    <property type="entry name" value="TONB_DEPENDENT_REC_3"/>
    <property type="match status" value="1"/>
</dbReference>
<dbReference type="InterPro" id="IPR036942">
    <property type="entry name" value="Beta-barrel_TonB_sf"/>
</dbReference>
<proteinExistence type="inferred from homology"/>
<feature type="chain" id="PRO_5003485423" description="TonB-dependent receptor plug domain-containing protein" evidence="8">
    <location>
        <begin position="22"/>
        <end position="1066"/>
    </location>
</feature>
<evidence type="ECO:0000313" key="10">
    <source>
        <dbReference type="EMBL" id="EHG15020.1"/>
    </source>
</evidence>
<sequence>MKKRHLFTLLALSLMPLSLSAQSHKISGKVIDSKGDPVVGAIISIKNKTVAITDLDGFYTTSINPDDVLSFSYVGMLSQKVKANDQTVLNITLQDNAVNLDDVVVVGYGSMKKRDLSGAVAKIGGDELMKGTGLSSFNQALLGKVSGVVVNQTDGTPGGAISINVRGANSFTTSTQPLYIVDGVPFESASTPTSKANDGSQMNVNALASINPHDIESIEILKDASATAIYGSRGANGVVLITTKKGREGRGKIEFTSNFSISNVLKKIDVLDPVTYAYYINEQKVNEAVYNGTVVSGLPYEGKWKYRELNGAIVTNTGEYNPSPEDFANPGLRTDEYGNQTMVRGTNWQDEIYHTAASQEYNLNISGSDNNGWWSFSGNYLNQTGVIRKSGYERYILHTNIGRHVKDWLELGMNLNYTNATTDFAKSSNEVGVVRSSIIFPATYAPDVSVYESDKLNWLASNPVVYLNDSKDQQSTSNFFSSSYLEAKITPYLKFRQNLGLGYSSNRRNSYYDRHTSEGKYPKNGFGGQSDSWWKNLTSESLLTFEKTLGKQHSLNAVLGFTYEIANFGSKSISTQNFPTDATEDYNLGLGLEPQKPESDRGQQKLMSLLARVNYSYGGGKYIATASIRRDGSSKFSQTNNKIGHFLSGALAWRLSEEQFIKQLNFFDNLKLRLSYGQTGNQGIGAYQARLYMVAANYPYNGTMASGFSEVLWRGALNKNLKWETTDQWNLGLDMSIFRGKVNLTADLYWKKTRDLLQSTAIPSSNGFVNRWSNEGYVVNKGLELSGKFYPISTKDFSWTIDANISFNANHIGGLSSDRYAERVSSGMERIFIQRNGYPIGSIYGFVEDGFYDNEAEARMDKSFANMSSENIKRFAIGEIKYKDLDGDHEITDNDRTIIGKTTPDYTFGITNSFSWKGFSLSFFLQGSVGNDLLNANLRDVRLDDIGNIPRSAYESRWTPETAASAHWPKNVSSRNRDMKISDRYVEDASYLRLKNLNFGYNFKPHGKGVSNIYVYASATNLFTITGYSGMDPDVNAFGWDASRHGVDFYCYPSSRTFSIGFKLDY</sequence>
<evidence type="ECO:0000313" key="11">
    <source>
        <dbReference type="Proteomes" id="UP000004597"/>
    </source>
</evidence>
<evidence type="ECO:0000259" key="9">
    <source>
        <dbReference type="Pfam" id="PF07715"/>
    </source>
</evidence>
<comment type="caution">
    <text evidence="10">The sequence shown here is derived from an EMBL/GenBank/DDBJ whole genome shotgun (WGS) entry which is preliminary data.</text>
</comment>
<evidence type="ECO:0000256" key="5">
    <source>
        <dbReference type="ARBA" id="ARBA00023136"/>
    </source>
</evidence>
<keyword evidence="3 7" id="KW-1134">Transmembrane beta strand</keyword>
<organism evidence="10 11">
    <name type="scientific">Prevotella histicola F0411</name>
    <dbReference type="NCBI Taxonomy" id="857291"/>
    <lineage>
        <taxon>Bacteria</taxon>
        <taxon>Pseudomonadati</taxon>
        <taxon>Bacteroidota</taxon>
        <taxon>Bacteroidia</taxon>
        <taxon>Bacteroidales</taxon>
        <taxon>Prevotellaceae</taxon>
        <taxon>Prevotella</taxon>
    </lineage>
</organism>
<evidence type="ECO:0000256" key="1">
    <source>
        <dbReference type="ARBA" id="ARBA00004571"/>
    </source>
</evidence>
<dbReference type="InterPro" id="IPR023996">
    <property type="entry name" value="TonB-dep_OMP_SusC/RagA"/>
</dbReference>
<gene>
    <name evidence="10" type="ORF">HMPREF9138_02400</name>
</gene>
<dbReference type="InterPro" id="IPR037066">
    <property type="entry name" value="Plug_dom_sf"/>
</dbReference>
<dbReference type="InterPro" id="IPR039426">
    <property type="entry name" value="TonB-dep_rcpt-like"/>
</dbReference>
<dbReference type="NCBIfam" id="TIGR04056">
    <property type="entry name" value="OMP_RagA_SusC"/>
    <property type="match status" value="1"/>
</dbReference>
<dbReference type="Gene3D" id="2.60.40.1120">
    <property type="entry name" value="Carboxypeptidase-like, regulatory domain"/>
    <property type="match status" value="1"/>
</dbReference>
<evidence type="ECO:0000256" key="6">
    <source>
        <dbReference type="ARBA" id="ARBA00023237"/>
    </source>
</evidence>
<dbReference type="AlphaFoldDB" id="G6AJX3"/>
<keyword evidence="5 7" id="KW-0472">Membrane</keyword>
<dbReference type="Gene3D" id="2.40.170.20">
    <property type="entry name" value="TonB-dependent receptor, beta-barrel domain"/>
    <property type="match status" value="1"/>
</dbReference>
<dbReference type="InterPro" id="IPR008969">
    <property type="entry name" value="CarboxyPept-like_regulatory"/>
</dbReference>
<dbReference type="Pfam" id="PF13715">
    <property type="entry name" value="CarbopepD_reg_2"/>
    <property type="match status" value="1"/>
</dbReference>
<dbReference type="GO" id="GO:0009279">
    <property type="term" value="C:cell outer membrane"/>
    <property type="evidence" value="ECO:0007669"/>
    <property type="project" value="UniProtKB-SubCell"/>
</dbReference>
<dbReference type="InterPro" id="IPR023997">
    <property type="entry name" value="TonB-dep_OMP_SusC/RagA_CS"/>
</dbReference>
<dbReference type="EMBL" id="AFXP01000026">
    <property type="protein sequence ID" value="EHG15020.1"/>
    <property type="molecule type" value="Genomic_DNA"/>
</dbReference>
<dbReference type="Proteomes" id="UP000004597">
    <property type="component" value="Unassembled WGS sequence"/>
</dbReference>
<evidence type="ECO:0000256" key="8">
    <source>
        <dbReference type="SAM" id="SignalP"/>
    </source>
</evidence>
<feature type="signal peptide" evidence="8">
    <location>
        <begin position="1"/>
        <end position="21"/>
    </location>
</feature>
<dbReference type="NCBIfam" id="TIGR04057">
    <property type="entry name" value="SusC_RagA_signa"/>
    <property type="match status" value="1"/>
</dbReference>
<name>G6AJX3_9BACT</name>
<dbReference type="STRING" id="857291.HMPREF9138_02400"/>
<dbReference type="Gene3D" id="2.170.130.10">
    <property type="entry name" value="TonB-dependent receptor, plug domain"/>
    <property type="match status" value="1"/>
</dbReference>
<keyword evidence="11" id="KW-1185">Reference proteome</keyword>
<dbReference type="InterPro" id="IPR012910">
    <property type="entry name" value="Plug_dom"/>
</dbReference>
<dbReference type="Pfam" id="PF07715">
    <property type="entry name" value="Plug"/>
    <property type="match status" value="1"/>
</dbReference>
<evidence type="ECO:0000256" key="7">
    <source>
        <dbReference type="PROSITE-ProRule" id="PRU01360"/>
    </source>
</evidence>
<evidence type="ECO:0000256" key="3">
    <source>
        <dbReference type="ARBA" id="ARBA00022452"/>
    </source>
</evidence>
<dbReference type="SUPFAM" id="SSF56935">
    <property type="entry name" value="Porins"/>
    <property type="match status" value="1"/>
</dbReference>